<evidence type="ECO:0000313" key="7">
    <source>
        <dbReference type="EMBL" id="PWG62369.1"/>
    </source>
</evidence>
<evidence type="ECO:0000259" key="5">
    <source>
        <dbReference type="PROSITE" id="PS51898"/>
    </source>
</evidence>
<dbReference type="GO" id="GO:0015074">
    <property type="term" value="P:DNA integration"/>
    <property type="evidence" value="ECO:0007669"/>
    <property type="project" value="InterPro"/>
</dbReference>
<dbReference type="InterPro" id="IPR013762">
    <property type="entry name" value="Integrase-like_cat_sf"/>
</dbReference>
<evidence type="ECO:0000256" key="4">
    <source>
        <dbReference type="SAM" id="MobiDB-lite"/>
    </source>
</evidence>
<evidence type="ECO:0000256" key="2">
    <source>
        <dbReference type="ARBA" id="ARBA00023172"/>
    </source>
</evidence>
<dbReference type="Pfam" id="PF00589">
    <property type="entry name" value="Phage_integrase"/>
    <property type="match status" value="1"/>
</dbReference>
<dbReference type="CDD" id="cd00397">
    <property type="entry name" value="DNA_BRE_C"/>
    <property type="match status" value="1"/>
</dbReference>
<dbReference type="InterPro" id="IPR011010">
    <property type="entry name" value="DNA_brk_join_enz"/>
</dbReference>
<dbReference type="InterPro" id="IPR044068">
    <property type="entry name" value="CB"/>
</dbReference>
<accession>A0A2U2N069</accession>
<reference evidence="7 8" key="1">
    <citation type="journal article" date="2018" name="Int. J. Syst. Evol. Microbiol.">
        <title>Bifidobacterium callitrichidarum sp. nov. from the faeces of the emperor tamarin (Saguinus imperator).</title>
        <authorList>
            <person name="Modesto M."/>
            <person name="Michelini S."/>
            <person name="Sansosti M.C."/>
            <person name="De Filippo C."/>
            <person name="Cavalieri D."/>
            <person name="Qvirist L."/>
            <person name="Andlid T."/>
            <person name="Spiezio C."/>
            <person name="Sandri C."/>
            <person name="Pascarelli S."/>
            <person name="Sgorbati B."/>
            <person name="Mattarelli P."/>
        </authorList>
    </citation>
    <scope>NUCLEOTIDE SEQUENCE [LARGE SCALE GENOMIC DNA]</scope>
    <source>
        <strain evidence="7 8">TRI 5</strain>
    </source>
</reference>
<sequence length="416" mass="46173">MSMKSQPIPEVWREAVNGFLEYEKAQGMADSTLNTRRIQLCRFARITGTPPEQVTAAQIVEVLAAAKAQETRRNLRSALVTFFSWCYREGIRGDDLAAAIPKMKMPRPHPRPCPEEYITEALGKATEPERLMLALAAEYGLRRGEIACVHSNDVIPSENGWALMVNGKGDKQRILPIRDDLARRLRAADGYVFPGRYGGHVADGYVGKHISRLLPEGWSAHKLRHRFATVAYAQSHDMLGVARALGHASTKTTEHYVALPEYALCSLVNAAAMQGDKVRMEPPSRQDSPAPPRRSNGDIRYPYEGKNGRETAQTTPEAVRMALMLTLYLAEHRAGGAREFDISAEWFAELHRVRAIGYARRSSVVRAAARRLSKVGMIDLVPNHLGQIRGTINFDVPTLCGLAGMLASEYTSKITR</sequence>
<dbReference type="InterPro" id="IPR050090">
    <property type="entry name" value="Tyrosine_recombinase_XerCD"/>
</dbReference>
<keyword evidence="8" id="KW-1185">Reference proteome</keyword>
<evidence type="ECO:0000256" key="1">
    <source>
        <dbReference type="ARBA" id="ARBA00023125"/>
    </source>
</evidence>
<feature type="compositionally biased region" description="Basic and acidic residues" evidence="4">
    <location>
        <begin position="295"/>
        <end position="309"/>
    </location>
</feature>
<feature type="region of interest" description="Disordered" evidence="4">
    <location>
        <begin position="277"/>
        <end position="315"/>
    </location>
</feature>
<proteinExistence type="predicted"/>
<comment type="caution">
    <text evidence="7">The sequence shown here is derived from an EMBL/GenBank/DDBJ whole genome shotgun (WGS) entry which is preliminary data.</text>
</comment>
<keyword evidence="1 3" id="KW-0238">DNA-binding</keyword>
<protein>
    <recommendedName>
        <fullName evidence="9">Integrase</fullName>
    </recommendedName>
</protein>
<dbReference type="InterPro" id="IPR002104">
    <property type="entry name" value="Integrase_catalytic"/>
</dbReference>
<dbReference type="OrthoDB" id="1822491at2"/>
<keyword evidence="2" id="KW-0233">DNA recombination</keyword>
<dbReference type="SUPFAM" id="SSF56349">
    <property type="entry name" value="DNA breaking-rejoining enzymes"/>
    <property type="match status" value="1"/>
</dbReference>
<dbReference type="PROSITE" id="PS51900">
    <property type="entry name" value="CB"/>
    <property type="match status" value="1"/>
</dbReference>
<dbReference type="PANTHER" id="PTHR30349">
    <property type="entry name" value="PHAGE INTEGRASE-RELATED"/>
    <property type="match status" value="1"/>
</dbReference>
<organism evidence="7 8">
    <name type="scientific">Bifidobacterium callitrichidarum</name>
    <dbReference type="NCBI Taxonomy" id="2052941"/>
    <lineage>
        <taxon>Bacteria</taxon>
        <taxon>Bacillati</taxon>
        <taxon>Actinomycetota</taxon>
        <taxon>Actinomycetes</taxon>
        <taxon>Bifidobacteriales</taxon>
        <taxon>Bifidobacteriaceae</taxon>
        <taxon>Bifidobacterium</taxon>
    </lineage>
</organism>
<evidence type="ECO:0000313" key="8">
    <source>
        <dbReference type="Proteomes" id="UP000245876"/>
    </source>
</evidence>
<dbReference type="PANTHER" id="PTHR30349:SF64">
    <property type="entry name" value="PROPHAGE INTEGRASE INTD-RELATED"/>
    <property type="match status" value="1"/>
</dbReference>
<name>A0A2U2N069_9BIFI</name>
<evidence type="ECO:0008006" key="9">
    <source>
        <dbReference type="Google" id="ProtNLM"/>
    </source>
</evidence>
<feature type="domain" description="Core-binding (CB)" evidence="6">
    <location>
        <begin position="10"/>
        <end position="87"/>
    </location>
</feature>
<dbReference type="EMBL" id="QFFM01000036">
    <property type="protein sequence ID" value="PWG62369.1"/>
    <property type="molecule type" value="Genomic_DNA"/>
</dbReference>
<evidence type="ECO:0000256" key="3">
    <source>
        <dbReference type="PROSITE-ProRule" id="PRU01248"/>
    </source>
</evidence>
<evidence type="ECO:0000259" key="6">
    <source>
        <dbReference type="PROSITE" id="PS51900"/>
    </source>
</evidence>
<gene>
    <name evidence="7" type="ORF">DF196_12240</name>
</gene>
<dbReference type="PROSITE" id="PS51898">
    <property type="entry name" value="TYR_RECOMBINASE"/>
    <property type="match status" value="1"/>
</dbReference>
<dbReference type="Proteomes" id="UP000245876">
    <property type="component" value="Unassembled WGS sequence"/>
</dbReference>
<dbReference type="GO" id="GO:0003677">
    <property type="term" value="F:DNA binding"/>
    <property type="evidence" value="ECO:0007669"/>
    <property type="project" value="UniProtKB-UniRule"/>
</dbReference>
<feature type="domain" description="Tyr recombinase" evidence="5">
    <location>
        <begin position="108"/>
        <end position="269"/>
    </location>
</feature>
<dbReference type="GO" id="GO:0006310">
    <property type="term" value="P:DNA recombination"/>
    <property type="evidence" value="ECO:0007669"/>
    <property type="project" value="UniProtKB-KW"/>
</dbReference>
<dbReference type="AlphaFoldDB" id="A0A2U2N069"/>
<dbReference type="Gene3D" id="1.10.443.10">
    <property type="entry name" value="Intergrase catalytic core"/>
    <property type="match status" value="1"/>
</dbReference>